<accession>A0A4S2MP87</accession>
<feature type="compositionally biased region" description="Basic and acidic residues" evidence="1">
    <location>
        <begin position="683"/>
        <end position="701"/>
    </location>
</feature>
<keyword evidence="3" id="KW-1185">Reference proteome</keyword>
<dbReference type="AlphaFoldDB" id="A0A4S2MP87"/>
<gene>
    <name evidence="2" type="ORF">EX30DRAFT_397478</name>
</gene>
<dbReference type="STRING" id="341454.A0A4S2MP87"/>
<feature type="compositionally biased region" description="Polar residues" evidence="1">
    <location>
        <begin position="232"/>
        <end position="241"/>
    </location>
</feature>
<feature type="compositionally biased region" description="Polar residues" evidence="1">
    <location>
        <begin position="778"/>
        <end position="789"/>
    </location>
</feature>
<feature type="region of interest" description="Disordered" evidence="1">
    <location>
        <begin position="482"/>
        <end position="816"/>
    </location>
</feature>
<dbReference type="Pfam" id="PF10336">
    <property type="entry name" value="DUF2420"/>
    <property type="match status" value="1"/>
</dbReference>
<feature type="region of interest" description="Disordered" evidence="1">
    <location>
        <begin position="124"/>
        <end position="300"/>
    </location>
</feature>
<dbReference type="EMBL" id="ML220136">
    <property type="protein sequence ID" value="TGZ78970.1"/>
    <property type="molecule type" value="Genomic_DNA"/>
</dbReference>
<feature type="compositionally biased region" description="Acidic residues" evidence="1">
    <location>
        <begin position="558"/>
        <end position="569"/>
    </location>
</feature>
<feature type="compositionally biased region" description="Polar residues" evidence="1">
    <location>
        <begin position="85"/>
        <end position="94"/>
    </location>
</feature>
<feature type="compositionally biased region" description="Polar residues" evidence="1">
    <location>
        <begin position="258"/>
        <end position="267"/>
    </location>
</feature>
<proteinExistence type="predicted"/>
<name>A0A4S2MP87_9PEZI</name>
<feature type="compositionally biased region" description="Acidic residues" evidence="1">
    <location>
        <begin position="242"/>
        <end position="257"/>
    </location>
</feature>
<feature type="compositionally biased region" description="Polar residues" evidence="1">
    <location>
        <begin position="602"/>
        <end position="623"/>
    </location>
</feature>
<sequence>MDTFMMDPASANMFDSGSVIAMNEEMMDVDADAMVDDSYQTESFVDVDVDVDVDYMEEDQHTVEVDMMGADGEDVPMVDDDHSGEPQSVSQAHQNPYGEVMVEEIDMTTDYHPAIVEIVTEESTEVAQAEYEDPGNAQNDPSPPQQIAQETAEEPENDPAPTTEPSHESAVDDTPAEEVHQKPSNHSSPTKEAHLEPTTVLESHNSADGPATQVDTTDQGVDDTQDIADGTASPSIQQFDPQTEEELTQEAAIEDVLSDQSSTTMKNESLLGTAEASKPESPIVASTHEESVASSDDDVDNYNYPPPVIVNYEDNQVSLFCPPSIWSEDDAFAAYQDLPKDYFLEHAELCDGNLIEVFARLRGVLGESVGKDDELVMHIGKLGMTIGEHNGACHSFSLRQILDTYSALCRRDGLEVAYPLEMDLYPQPSFSGFMNLMTTMLEEGMGFGDYLRKMHSKYPDLEYSEPFDEEEAVFVEENIDLTGEERPVQAKTAAVAEDPAHSENQQDGDSPEHVDEPDIAIPKDSHEPGPAAVETTPHSDREINNPEGPVRAELSTTADDDLIEDEEADEVHSENAEPTGAHNSDGSGINDAKDTLKRSHDSPNSGENPTVDTDEANPNSEQPSAIPVFDGGDEDAEAGDYQQEEFYHEVATEINDAGDVYTESYIELQSAVQEDEGEEEQQDYEHDSEREAEVHESHESLNLENPYDFETEAHDVSLNIDSGPDIQASHVSPGTVSTLETPTDDLIDSVDPPFPELLDDDDDEFLNDDSEDVETRTQDVASPGRTTPQKRSREIDELDDDAFENYDKLSKRPRSD</sequence>
<dbReference type="Proteomes" id="UP000298138">
    <property type="component" value="Unassembled WGS sequence"/>
</dbReference>
<dbReference type="OrthoDB" id="5339076at2759"/>
<protein>
    <submittedName>
        <fullName evidence="2">Uncharacterized protein</fullName>
    </submittedName>
</protein>
<dbReference type="InterPro" id="IPR018822">
    <property type="entry name" value="UPF0646"/>
</dbReference>
<feature type="compositionally biased region" description="Acidic residues" evidence="1">
    <location>
        <begin position="673"/>
        <end position="682"/>
    </location>
</feature>
<feature type="compositionally biased region" description="Basic and acidic residues" evidence="1">
    <location>
        <begin position="805"/>
        <end position="816"/>
    </location>
</feature>
<evidence type="ECO:0000313" key="2">
    <source>
        <dbReference type="EMBL" id="TGZ78970.1"/>
    </source>
</evidence>
<feature type="compositionally biased region" description="Polar residues" evidence="1">
    <location>
        <begin position="136"/>
        <end position="149"/>
    </location>
</feature>
<evidence type="ECO:0000256" key="1">
    <source>
        <dbReference type="SAM" id="MobiDB-lite"/>
    </source>
</evidence>
<evidence type="ECO:0000313" key="3">
    <source>
        <dbReference type="Proteomes" id="UP000298138"/>
    </source>
</evidence>
<feature type="compositionally biased region" description="Basic and acidic residues" evidence="1">
    <location>
        <begin position="510"/>
        <end position="527"/>
    </location>
</feature>
<dbReference type="InParanoid" id="A0A4S2MP87"/>
<feature type="compositionally biased region" description="Acidic residues" evidence="1">
    <location>
        <begin position="757"/>
        <end position="772"/>
    </location>
</feature>
<feature type="compositionally biased region" description="Polar residues" evidence="1">
    <location>
        <begin position="729"/>
        <end position="741"/>
    </location>
</feature>
<feature type="compositionally biased region" description="Basic and acidic residues" evidence="1">
    <location>
        <begin position="591"/>
        <end position="601"/>
    </location>
</feature>
<organism evidence="2 3">
    <name type="scientific">Ascodesmis nigricans</name>
    <dbReference type="NCBI Taxonomy" id="341454"/>
    <lineage>
        <taxon>Eukaryota</taxon>
        <taxon>Fungi</taxon>
        <taxon>Dikarya</taxon>
        <taxon>Ascomycota</taxon>
        <taxon>Pezizomycotina</taxon>
        <taxon>Pezizomycetes</taxon>
        <taxon>Pezizales</taxon>
        <taxon>Ascodesmidaceae</taxon>
        <taxon>Ascodesmis</taxon>
    </lineage>
</organism>
<feature type="region of interest" description="Disordered" evidence="1">
    <location>
        <begin position="75"/>
        <end position="96"/>
    </location>
</feature>
<reference evidence="2 3" key="1">
    <citation type="submission" date="2019-04" db="EMBL/GenBank/DDBJ databases">
        <title>Comparative genomics and transcriptomics to analyze fruiting body development in filamentous ascomycetes.</title>
        <authorList>
            <consortium name="DOE Joint Genome Institute"/>
            <person name="Lutkenhaus R."/>
            <person name="Traeger S."/>
            <person name="Breuer J."/>
            <person name="Kuo A."/>
            <person name="Lipzen A."/>
            <person name="Pangilinan J."/>
            <person name="Dilworth D."/>
            <person name="Sandor L."/>
            <person name="Poggeler S."/>
            <person name="Barry K."/>
            <person name="Grigoriev I.V."/>
            <person name="Nowrousian M."/>
        </authorList>
    </citation>
    <scope>NUCLEOTIDE SEQUENCE [LARGE SCALE GENOMIC DNA]</scope>
    <source>
        <strain evidence="2 3">CBS 389.68</strain>
    </source>
</reference>